<dbReference type="GO" id="GO:0004467">
    <property type="term" value="F:long-chain fatty acid-CoA ligase activity"/>
    <property type="evidence" value="ECO:0007669"/>
    <property type="project" value="TreeGrafter"/>
</dbReference>
<accession>A0AAE4Z7B6</accession>
<dbReference type="InterPro" id="IPR000182">
    <property type="entry name" value="GNAT_dom"/>
</dbReference>
<dbReference type="Pfam" id="PF00501">
    <property type="entry name" value="AMP-binding"/>
    <property type="match status" value="1"/>
</dbReference>
<dbReference type="GO" id="GO:0016747">
    <property type="term" value="F:acyltransferase activity, transferring groups other than amino-acyl groups"/>
    <property type="evidence" value="ECO:0007669"/>
    <property type="project" value="InterPro"/>
</dbReference>
<dbReference type="Proteomes" id="UP000702544">
    <property type="component" value="Unassembled WGS sequence"/>
</dbReference>
<dbReference type="GO" id="GO:0016020">
    <property type="term" value="C:membrane"/>
    <property type="evidence" value="ECO:0007669"/>
    <property type="project" value="TreeGrafter"/>
</dbReference>
<dbReference type="InterPro" id="IPR042099">
    <property type="entry name" value="ANL_N_sf"/>
</dbReference>
<dbReference type="InterPro" id="IPR016181">
    <property type="entry name" value="Acyl_CoA_acyltransferase"/>
</dbReference>
<dbReference type="GO" id="GO:0005524">
    <property type="term" value="F:ATP binding"/>
    <property type="evidence" value="ECO:0007669"/>
    <property type="project" value="UniProtKB-KW"/>
</dbReference>
<evidence type="ECO:0000256" key="1">
    <source>
        <dbReference type="ARBA" id="ARBA00022741"/>
    </source>
</evidence>
<comment type="caution">
    <text evidence="4">The sequence shown here is derived from an EMBL/GenBank/DDBJ whole genome shotgun (WGS) entry which is preliminary data.</text>
</comment>
<keyword evidence="1" id="KW-0547">Nucleotide-binding</keyword>
<dbReference type="Pfam" id="PF00583">
    <property type="entry name" value="Acetyltransf_1"/>
    <property type="match status" value="1"/>
</dbReference>
<evidence type="ECO:0000256" key="2">
    <source>
        <dbReference type="ARBA" id="ARBA00022840"/>
    </source>
</evidence>
<dbReference type="SUPFAM" id="SSF56801">
    <property type="entry name" value="Acetyl-CoA synthetase-like"/>
    <property type="match status" value="1"/>
</dbReference>
<evidence type="ECO:0000313" key="5">
    <source>
        <dbReference type="Proteomes" id="UP000702544"/>
    </source>
</evidence>
<dbReference type="EMBL" id="JAACAK010000063">
    <property type="protein sequence ID" value="NIR75110.1"/>
    <property type="molecule type" value="Genomic_DNA"/>
</dbReference>
<evidence type="ECO:0000313" key="4">
    <source>
        <dbReference type="EMBL" id="NIR75110.1"/>
    </source>
</evidence>
<dbReference type="Pfam" id="PF23562">
    <property type="entry name" value="AMP-binding_C_3"/>
    <property type="match status" value="1"/>
</dbReference>
<proteinExistence type="predicted"/>
<evidence type="ECO:0000259" key="3">
    <source>
        <dbReference type="PROSITE" id="PS51186"/>
    </source>
</evidence>
<dbReference type="Gene3D" id="3.40.50.12780">
    <property type="entry name" value="N-terminal domain of ligase-like"/>
    <property type="match status" value="1"/>
</dbReference>
<dbReference type="InterPro" id="IPR000873">
    <property type="entry name" value="AMP-dep_synth/lig_dom"/>
</dbReference>
<keyword evidence="2" id="KW-0067">ATP-binding</keyword>
<sequence length="1587" mass="178795">MMTPQDLKTLADLPAREAAKQVEAALAEAKKLGADDPRSEELDREVVRSIEESRDRDPILTGIDLESLAGLLDRLVDRCEEADVGPARELTWSALDLLRRPAVLRRIDEAEATDLWAQRLLAAIEASHLTVGPLFRLHASVYGRKVLFEAPAAAGGDRRVTWSQAADRARTLARGLLALFHPEPPARVAILSENRLEVALLDIACLTSGIENVMVAANATDADVGYILGHAKVGAVIVSGREQLEKVDKNRSSLPDLRYVIVIDPIEDAAGVTTLAEVEGRADEVPESLPEERSRRIRIDDLATVMYTSGTTGMPKGIMYSHRNIVFKRFARALPLPELGEGDVFLCYLPLFHTFGRYLELWGCIFWGARYCFLRGTSVESLIEGMQRHRPTVFISVPRKWIQLYEAVSRRADPLLASDEELEEVTHELTGGRLRWGLSAAGYLDPDIFRFFHRQGVELLSGFGMSEATGGITMTPPGEYRENSLGVPLPGIDAELAEDGELLIRGPYVMMGYLDPPDGAPSFDEGGWLHSGDLMRTDEAGHLQIVDRKKEIYKNVKGQTIAPQRIENLFREFESVGRAFLVGDHREYNTLLIYPNPDYEELDFSSMSPQEVRDHFRSLVVSVNKFVAPFERIVDFAIIDRDLDPDREELTPKGTPRRSVVVENFEDVIETLYRRTDLEVGAVEVTLPNWLFQALGLTAQDVRVEDDRLTIPSVGTSLRVQRTGDGTAQVGACLYRYKGRTLDLGALLATPRLWLGNDRLVAFAPLDLDDRQRPGPWAHRIVWQGRAATYEPTSEDRDWLEESMRHVEWSLLDLDRAARLLVSPDEECALGAVRFLERVLTGNEEGPLSEPARLLLARGAEVASTEVRRRAFQVLVPVEKVTRSHDTIARFLLRDPEILDAETRAVLTERSLHEPKIDAFIAAARDACDSASPARQGQRIAVSVMDFLAEYGAAHPTRFRKVRTFLVRMSRFAESRELRARAEEARDSLRAGFFQWLGSTARIAVDTETGQEYRWEDVIVFEEGVEEEDRRRLLSAIKNTPFLAGSIFLLYGGRVVRLTDIPPGGVWIRLVGERHGKAVYRVTVQTRSQDSYELAANLNRSLAPEEINQEIDWLILCGDVDDRQPVVEEFGGYVPEQDIFAEEFISGATLDRELRRLARRPDEGEQLAQLWPFLAWNALSAYVDFWQRTGRRCEIADLSPSDIIVPTHDYHRGSRIVSLSVRCDHQGTLAMLESFKREFVDAVEEEYPELEGRVSWDVVFSSVLEVLGEEEGLALFEEALAGAGGSDELRAALEGYVVSVRARGFLPMRLYFAAKRYRRWAQLNEDATPQARARTLQEFYDTYGLDRLAKSYPEVRLRFFRETVFRDASPELAAGLDDLIRKVRGGDMPEAELADAVADLRNRLKVEPDDDYFLARIPFAYLRPEDAVDFVSSDLGGEYQSEIVVTLEDLDGNIFRVRHALLPKEVERLHRLFLAAKLDVRFGPEHRYLVAINDREQIIGGIFYTVNESDQSAHLEKIVVAEPYRRKGVADGLMKELFNRLRAAGVTTLTTGFFRPEYFYAYGFKIERRYAGLVKNLEEETAAAPAG</sequence>
<dbReference type="SUPFAM" id="SSF55729">
    <property type="entry name" value="Acyl-CoA N-acyltransferases (Nat)"/>
    <property type="match status" value="1"/>
</dbReference>
<gene>
    <name evidence="4" type="ORF">GWO12_08370</name>
</gene>
<reference evidence="4 5" key="1">
    <citation type="submission" date="2020-01" db="EMBL/GenBank/DDBJ databases">
        <title>Genomes assembled from Gulf of Kutch pelagic sediment metagenomes.</title>
        <authorList>
            <person name="Chandrashekar M."/>
            <person name="Mahajan M.S."/>
            <person name="Dave K.J."/>
            <person name="Vatsa P."/>
            <person name="Nathani N.M."/>
        </authorList>
    </citation>
    <scope>NUCLEOTIDE SEQUENCE [LARGE SCALE GENOMIC DNA]</scope>
    <source>
        <strain evidence="4">KS3-K002</strain>
    </source>
</reference>
<dbReference type="PANTHER" id="PTHR43272">
    <property type="entry name" value="LONG-CHAIN-FATTY-ACID--COA LIGASE"/>
    <property type="match status" value="1"/>
</dbReference>
<dbReference type="Gene3D" id="3.40.630.30">
    <property type="match status" value="1"/>
</dbReference>
<organism evidence="4 5">
    <name type="scientific">Candidatus Kutchimonas denitrificans</name>
    <dbReference type="NCBI Taxonomy" id="3056748"/>
    <lineage>
        <taxon>Bacteria</taxon>
        <taxon>Pseudomonadati</taxon>
        <taxon>Gemmatimonadota</taxon>
        <taxon>Gemmatimonadia</taxon>
        <taxon>Candidatus Palauibacterales</taxon>
        <taxon>Candidatus Palauibacteraceae</taxon>
        <taxon>Candidatus Kutchimonas</taxon>
    </lineage>
</organism>
<dbReference type="CDD" id="cd04301">
    <property type="entry name" value="NAT_SF"/>
    <property type="match status" value="1"/>
</dbReference>
<dbReference type="PANTHER" id="PTHR43272:SF33">
    <property type="entry name" value="AMP-BINDING DOMAIN-CONTAINING PROTEIN-RELATED"/>
    <property type="match status" value="1"/>
</dbReference>
<feature type="domain" description="N-acetyltransferase" evidence="3">
    <location>
        <begin position="1452"/>
        <end position="1583"/>
    </location>
</feature>
<dbReference type="InterPro" id="IPR020845">
    <property type="entry name" value="AMP-binding_CS"/>
</dbReference>
<name>A0AAE4Z7B6_9BACT</name>
<dbReference type="PROSITE" id="PS00455">
    <property type="entry name" value="AMP_BINDING"/>
    <property type="match status" value="1"/>
</dbReference>
<protein>
    <submittedName>
        <fullName evidence="4">GNAT family N-acetyltransferase</fullName>
    </submittedName>
</protein>
<dbReference type="PROSITE" id="PS51186">
    <property type="entry name" value="GNAT"/>
    <property type="match status" value="1"/>
</dbReference>